<evidence type="ECO:0000256" key="5">
    <source>
        <dbReference type="ARBA" id="ARBA00022741"/>
    </source>
</evidence>
<feature type="domain" description="Sulphate adenylyltransferase catalytic" evidence="10">
    <location>
        <begin position="186"/>
        <end position="422"/>
    </location>
</feature>
<protein>
    <recommendedName>
        <fullName evidence="2">sulfate adenylyltransferase</fullName>
        <ecNumber evidence="2">2.7.7.4</ecNumber>
    </recommendedName>
    <alternativeName>
        <fullName evidence="9">ATP-sulfurylase</fullName>
    </alternativeName>
    <alternativeName>
        <fullName evidence="7">Sulfate adenylate transferase</fullName>
    </alternativeName>
</protein>
<dbReference type="STRING" id="768679.TTX_0441"/>
<evidence type="ECO:0000313" key="13">
    <source>
        <dbReference type="Proteomes" id="UP000002654"/>
    </source>
</evidence>
<dbReference type="GeneID" id="11263444"/>
<gene>
    <name evidence="12" type="primary">sat</name>
    <name evidence="12" type="ordered locus">TTX_0441</name>
</gene>
<dbReference type="AlphaFoldDB" id="G4RNG5"/>
<keyword evidence="6" id="KW-0067">ATP-binding</keyword>
<dbReference type="InterPro" id="IPR015947">
    <property type="entry name" value="PUA-like_sf"/>
</dbReference>
<evidence type="ECO:0000256" key="6">
    <source>
        <dbReference type="ARBA" id="ARBA00022840"/>
    </source>
</evidence>
<dbReference type="RefSeq" id="WP_014126366.1">
    <property type="nucleotide sequence ID" value="NC_016070.1"/>
</dbReference>
<dbReference type="PANTHER" id="PTHR43509">
    <property type="match status" value="1"/>
</dbReference>
<reference evidence="12 13" key="1">
    <citation type="journal article" date="2011" name="PLoS ONE">
        <title>The complete genome sequence of Thermoproteus tenax: a physiologically versatile member of the Crenarchaeota.</title>
        <authorList>
            <person name="Siebers B."/>
            <person name="Zaparty M."/>
            <person name="Raddatz G."/>
            <person name="Tjaden B."/>
            <person name="Albers S.V."/>
            <person name="Bell S.D."/>
            <person name="Blombach F."/>
            <person name="Kletzin A."/>
            <person name="Kyrpides N."/>
            <person name="Lanz C."/>
            <person name="Plagens A."/>
            <person name="Rampp M."/>
            <person name="Rosinus A."/>
            <person name="von Jan M."/>
            <person name="Makarova K.S."/>
            <person name="Klenk H.P."/>
            <person name="Schuster S.C."/>
            <person name="Hensel R."/>
        </authorList>
    </citation>
    <scope>NUCLEOTIDE SEQUENCE [LARGE SCALE GENOMIC DNA]</scope>
    <source>
        <strain evidence="13">ATCC 35583 / DSM 2078 / JCM 9277 / NBRC 100435 / Kra 1</strain>
    </source>
</reference>
<keyword evidence="5" id="KW-0547">Nucleotide-binding</keyword>
<accession>G4RNG5</accession>
<proteinExistence type="inferred from homology"/>
<evidence type="ECO:0000256" key="4">
    <source>
        <dbReference type="ARBA" id="ARBA00022695"/>
    </source>
</evidence>
<evidence type="ECO:0000313" key="12">
    <source>
        <dbReference type="EMBL" id="CCC81109.1"/>
    </source>
</evidence>
<dbReference type="Pfam" id="PF14306">
    <property type="entry name" value="PUA_2"/>
    <property type="match status" value="1"/>
</dbReference>
<dbReference type="GO" id="GO:0000103">
    <property type="term" value="P:sulfate assimilation"/>
    <property type="evidence" value="ECO:0007669"/>
    <property type="project" value="InterPro"/>
</dbReference>
<dbReference type="SUPFAM" id="SSF88697">
    <property type="entry name" value="PUA domain-like"/>
    <property type="match status" value="1"/>
</dbReference>
<dbReference type="KEGG" id="ttn:TTX_0441"/>
<dbReference type="InterPro" id="IPR024951">
    <property type="entry name" value="Sulfurylase_cat_dom"/>
</dbReference>
<evidence type="ECO:0000256" key="7">
    <source>
        <dbReference type="ARBA" id="ARBA00031812"/>
    </source>
</evidence>
<dbReference type="InterPro" id="IPR014729">
    <property type="entry name" value="Rossmann-like_a/b/a_fold"/>
</dbReference>
<dbReference type="GO" id="GO:0004781">
    <property type="term" value="F:sulfate adenylyltransferase (ATP) activity"/>
    <property type="evidence" value="ECO:0007669"/>
    <property type="project" value="UniProtKB-EC"/>
</dbReference>
<dbReference type="Proteomes" id="UP000002654">
    <property type="component" value="Chromosome"/>
</dbReference>
<dbReference type="PANTHER" id="PTHR43509:SF1">
    <property type="entry name" value="SULFATE ADENYLYLTRANSFERASE"/>
    <property type="match status" value="1"/>
</dbReference>
<dbReference type="eggNOG" id="arCOG04191">
    <property type="taxonomic scope" value="Archaea"/>
</dbReference>
<evidence type="ECO:0000259" key="11">
    <source>
        <dbReference type="Pfam" id="PF14306"/>
    </source>
</evidence>
<feature type="domain" description="ATP-sulfurylase PUA-like" evidence="11">
    <location>
        <begin position="3"/>
        <end position="175"/>
    </location>
</feature>
<evidence type="ECO:0000256" key="1">
    <source>
        <dbReference type="ARBA" id="ARBA00005048"/>
    </source>
</evidence>
<keyword evidence="4 12" id="KW-0548">Nucleotidyltransferase</keyword>
<dbReference type="EMBL" id="FN869859">
    <property type="protein sequence ID" value="CCC81109.1"/>
    <property type="molecule type" value="Genomic_DNA"/>
</dbReference>
<organism evidence="12 13">
    <name type="scientific">Thermoproteus tenax (strain ATCC 35583 / DSM 2078 / JCM 9277 / NBRC 100435 / Kra 1)</name>
    <dbReference type="NCBI Taxonomy" id="768679"/>
    <lineage>
        <taxon>Archaea</taxon>
        <taxon>Thermoproteota</taxon>
        <taxon>Thermoprotei</taxon>
        <taxon>Thermoproteales</taxon>
        <taxon>Thermoproteaceae</taxon>
        <taxon>Thermoproteus</taxon>
    </lineage>
</organism>
<dbReference type="Gene3D" id="3.40.50.620">
    <property type="entry name" value="HUPs"/>
    <property type="match status" value="1"/>
</dbReference>
<dbReference type="NCBIfam" id="NF003166">
    <property type="entry name" value="PRK04149.1"/>
    <property type="match status" value="1"/>
</dbReference>
<dbReference type="NCBIfam" id="TIGR00339">
    <property type="entry name" value="sopT"/>
    <property type="match status" value="1"/>
</dbReference>
<dbReference type="InterPro" id="IPR025980">
    <property type="entry name" value="ATP-Sase_PUA-like_dom"/>
</dbReference>
<evidence type="ECO:0000259" key="10">
    <source>
        <dbReference type="Pfam" id="PF01747"/>
    </source>
</evidence>
<keyword evidence="13" id="KW-1185">Reference proteome</keyword>
<name>G4RNG5_THETK</name>
<dbReference type="PATRIC" id="fig|768679.9.peg.458"/>
<evidence type="ECO:0000256" key="9">
    <source>
        <dbReference type="ARBA" id="ARBA00041598"/>
    </source>
</evidence>
<dbReference type="CDD" id="cd00517">
    <property type="entry name" value="ATPS"/>
    <property type="match status" value="1"/>
</dbReference>
<dbReference type="Pfam" id="PF01747">
    <property type="entry name" value="ATP-sulfurylase"/>
    <property type="match status" value="1"/>
</dbReference>
<comment type="similarity">
    <text evidence="8">Belongs to the sulfate adenylyltransferase family.</text>
</comment>
<sequence length="448" mass="50920">MLIEPHGGKLVYQVAEPEKAAGLPRLEIKPTLGPDGAPIRNPYREVVSIAMGFFSPVDGFMTRNEVESVLRERRLLSGWLFPFPLVFDVDEEDLRRAGIKEKDAVALTLKGKPLALMQVEEIYKLGDRKELADAVFGTPEKNGEVVKRRFDEKHPGWLIYRSLKPVALAGKVWLLGQPKFREPYSRFWMPPAASRKYIEGKGWKIVVAHQTRNVPHIGHEMLMKRAMFVAGGERPGDAVLVNAIIGAKRPGDYVDEAILEGHEALNKAGYFHPDRHVVTMTLWDMRYGNPLESLLHGIIRQNMGATHHMFGRDHAATGDYYDPYATQYLWTRGLPSYGLNEPPHLTDKGLKIRPVNMGEFAYCPKCGEYTYLGMSYGGYKEVALCGHTPERISGSFLRGLIIEGLRPPKVVMRPEVYDIIVKWWRVYGYPFVTDKYLKIKEEQLEIEI</sequence>
<dbReference type="SUPFAM" id="SSF52374">
    <property type="entry name" value="Nucleotidylyl transferase"/>
    <property type="match status" value="1"/>
</dbReference>
<dbReference type="PaxDb" id="768679-TTX_0441"/>
<comment type="pathway">
    <text evidence="1">Sulfur metabolism; hydrogen sulfide biosynthesis; sulfite from sulfate: step 1/3.</text>
</comment>
<dbReference type="HOGENOM" id="CLU_022950_1_1_2"/>
<dbReference type="GO" id="GO:0005524">
    <property type="term" value="F:ATP binding"/>
    <property type="evidence" value="ECO:0007669"/>
    <property type="project" value="UniProtKB-KW"/>
</dbReference>
<evidence type="ECO:0000256" key="3">
    <source>
        <dbReference type="ARBA" id="ARBA00022679"/>
    </source>
</evidence>
<dbReference type="EC" id="2.7.7.4" evidence="2"/>
<evidence type="ECO:0000256" key="8">
    <source>
        <dbReference type="ARBA" id="ARBA00037980"/>
    </source>
</evidence>
<dbReference type="Gene3D" id="3.10.400.10">
    <property type="entry name" value="Sulfate adenylyltransferase"/>
    <property type="match status" value="1"/>
</dbReference>
<evidence type="ECO:0000256" key="2">
    <source>
        <dbReference type="ARBA" id="ARBA00012391"/>
    </source>
</evidence>
<dbReference type="InterPro" id="IPR002650">
    <property type="entry name" value="Sulphate_adenylyltransferase"/>
</dbReference>
<dbReference type="OrthoDB" id="6358at2157"/>
<keyword evidence="3 12" id="KW-0808">Transferase</keyword>